<dbReference type="RefSeq" id="XP_040766492.1">
    <property type="nucleotide sequence ID" value="XM_040906291.1"/>
</dbReference>
<name>A0A165FC97_9APHY</name>
<dbReference type="AlphaFoldDB" id="A0A165FC97"/>
<dbReference type="STRING" id="1314785.A0A165FC97"/>
<dbReference type="InterPro" id="IPR002575">
    <property type="entry name" value="Aminoglycoside_PTrfase"/>
</dbReference>
<sequence>MSMLGPETVDIFSFVLSALSKGLDRCKFYVYLALTRATPQPHIRNFRFGIPLIMKTSKWGRSYSTEADALQFLNSACSTLPIPRLVDSIRVGESQYTIMTKLPGRLLYFAWRDGEIDQARMRAICLEVASVMHQLWAVPQSPADAGRVMLSASGDGLPDPRFFHEDCSGPYDSILECYQNISSCQSMEEFEENSVDSDRQSLAADRIVWVHPDLRMYNVLVDRDHRLSGIIDWEDSGWYPMQWQLWSLKCRPVQGGSGQWFTFWRKYEFPVEAERAYEASQKVLLYPLVP</sequence>
<dbReference type="Pfam" id="PF01636">
    <property type="entry name" value="APH"/>
    <property type="match status" value="1"/>
</dbReference>
<gene>
    <name evidence="2" type="ORF">LAESUDRAFT_697020</name>
</gene>
<dbReference type="SUPFAM" id="SSF56112">
    <property type="entry name" value="Protein kinase-like (PK-like)"/>
    <property type="match status" value="1"/>
</dbReference>
<keyword evidence="2" id="KW-0418">Kinase</keyword>
<organism evidence="2 3">
    <name type="scientific">Laetiporus sulphureus 93-53</name>
    <dbReference type="NCBI Taxonomy" id="1314785"/>
    <lineage>
        <taxon>Eukaryota</taxon>
        <taxon>Fungi</taxon>
        <taxon>Dikarya</taxon>
        <taxon>Basidiomycota</taxon>
        <taxon>Agaricomycotina</taxon>
        <taxon>Agaricomycetes</taxon>
        <taxon>Polyporales</taxon>
        <taxon>Laetiporus</taxon>
    </lineage>
</organism>
<dbReference type="InParanoid" id="A0A165FC97"/>
<dbReference type="OrthoDB" id="2906425at2759"/>
<reference evidence="2 3" key="1">
    <citation type="journal article" date="2016" name="Mol. Biol. Evol.">
        <title>Comparative Genomics of Early-Diverging Mushroom-Forming Fungi Provides Insights into the Origins of Lignocellulose Decay Capabilities.</title>
        <authorList>
            <person name="Nagy L.G."/>
            <person name="Riley R."/>
            <person name="Tritt A."/>
            <person name="Adam C."/>
            <person name="Daum C."/>
            <person name="Floudas D."/>
            <person name="Sun H."/>
            <person name="Yadav J.S."/>
            <person name="Pangilinan J."/>
            <person name="Larsson K.H."/>
            <person name="Matsuura K."/>
            <person name="Barry K."/>
            <person name="Labutti K."/>
            <person name="Kuo R."/>
            <person name="Ohm R.A."/>
            <person name="Bhattacharya S.S."/>
            <person name="Shirouzu T."/>
            <person name="Yoshinaga Y."/>
            <person name="Martin F.M."/>
            <person name="Grigoriev I.V."/>
            <person name="Hibbett D.S."/>
        </authorList>
    </citation>
    <scope>NUCLEOTIDE SEQUENCE [LARGE SCALE GENOMIC DNA]</scope>
    <source>
        <strain evidence="2 3">93-53</strain>
    </source>
</reference>
<evidence type="ECO:0000313" key="3">
    <source>
        <dbReference type="Proteomes" id="UP000076871"/>
    </source>
</evidence>
<accession>A0A165FC97</accession>
<evidence type="ECO:0000259" key="1">
    <source>
        <dbReference type="Pfam" id="PF01636"/>
    </source>
</evidence>
<dbReference type="PANTHER" id="PTHR21310:SF15">
    <property type="entry name" value="AMINOGLYCOSIDE PHOSPHOTRANSFERASE DOMAIN-CONTAINING PROTEIN"/>
    <property type="match status" value="1"/>
</dbReference>
<dbReference type="PANTHER" id="PTHR21310">
    <property type="entry name" value="AMINOGLYCOSIDE PHOSPHOTRANSFERASE-RELATED-RELATED"/>
    <property type="match status" value="1"/>
</dbReference>
<dbReference type="GeneID" id="63823320"/>
<dbReference type="Gene3D" id="3.90.1200.10">
    <property type="match status" value="1"/>
</dbReference>
<dbReference type="Proteomes" id="UP000076871">
    <property type="component" value="Unassembled WGS sequence"/>
</dbReference>
<dbReference type="EMBL" id="KV427614">
    <property type="protein sequence ID" value="KZT08752.1"/>
    <property type="molecule type" value="Genomic_DNA"/>
</dbReference>
<keyword evidence="2" id="KW-0808">Transferase</keyword>
<evidence type="ECO:0000313" key="2">
    <source>
        <dbReference type="EMBL" id="KZT08752.1"/>
    </source>
</evidence>
<proteinExistence type="predicted"/>
<dbReference type="InterPro" id="IPR011009">
    <property type="entry name" value="Kinase-like_dom_sf"/>
</dbReference>
<protein>
    <submittedName>
        <fullName evidence="2">Kinase-like protein</fullName>
    </submittedName>
</protein>
<dbReference type="GO" id="GO:0016301">
    <property type="term" value="F:kinase activity"/>
    <property type="evidence" value="ECO:0007669"/>
    <property type="project" value="UniProtKB-KW"/>
</dbReference>
<dbReference type="InterPro" id="IPR051678">
    <property type="entry name" value="AGP_Transferase"/>
</dbReference>
<keyword evidence="3" id="KW-1185">Reference proteome</keyword>
<feature type="domain" description="Aminoglycoside phosphotransferase" evidence="1">
    <location>
        <begin position="61"/>
        <end position="248"/>
    </location>
</feature>